<evidence type="ECO:0000259" key="1">
    <source>
        <dbReference type="Pfam" id="PF00534"/>
    </source>
</evidence>
<dbReference type="PANTHER" id="PTHR45947">
    <property type="entry name" value="SULFOQUINOVOSYL TRANSFERASE SQD2"/>
    <property type="match status" value="1"/>
</dbReference>
<dbReference type="GO" id="GO:0016757">
    <property type="term" value="F:glycosyltransferase activity"/>
    <property type="evidence" value="ECO:0007669"/>
    <property type="project" value="InterPro"/>
</dbReference>
<keyword evidence="2" id="KW-0808">Transferase</keyword>
<comment type="caution">
    <text evidence="2">The sequence shown here is derived from an EMBL/GenBank/DDBJ whole genome shotgun (WGS) entry which is preliminary data.</text>
</comment>
<reference evidence="2 3" key="1">
    <citation type="submission" date="2019-02" db="EMBL/GenBank/DDBJ databases">
        <title>Pedobacter sp. RP-1-13 sp. nov., isolated from Arctic soil.</title>
        <authorList>
            <person name="Dahal R.H."/>
        </authorList>
    </citation>
    <scope>NUCLEOTIDE SEQUENCE [LARGE SCALE GENOMIC DNA]</scope>
    <source>
        <strain evidence="2 3">RP-1-13</strain>
    </source>
</reference>
<organism evidence="2 3">
    <name type="scientific">Pedobacter frigiditerrae</name>
    <dbReference type="NCBI Taxonomy" id="2530452"/>
    <lineage>
        <taxon>Bacteria</taxon>
        <taxon>Pseudomonadati</taxon>
        <taxon>Bacteroidota</taxon>
        <taxon>Sphingobacteriia</taxon>
        <taxon>Sphingobacteriales</taxon>
        <taxon>Sphingobacteriaceae</taxon>
        <taxon>Pedobacter</taxon>
    </lineage>
</organism>
<dbReference type="Pfam" id="PF00534">
    <property type="entry name" value="Glycos_transf_1"/>
    <property type="match status" value="1"/>
</dbReference>
<dbReference type="InterPro" id="IPR050194">
    <property type="entry name" value="Glycosyltransferase_grp1"/>
</dbReference>
<sequence>MYQKSTNQFLNSPKLRIAVIADPFIPVPPLNYGGIERIIDFLVTGLTEKGHELVLLAHPESKVICKHLSYGDQNSIFKHLKNIVKVNQLKAYQPDIIHSFGRLAYLLPFLQSSTPKIMSYQREPTISQIKKAMKLVKKNTLTFTGCSAYISKQIGPYAPSFPIFNGVDLKLYDFQNEVAPDAPLIFLGRIEPIKGTHIAIEVAKKTNRKLIIAGNIPYEYQSYFDNIIQPSLNDQITYVGAVNDLQKNELLGKAAAFLMPIEWNEPFGIVMAEAMACGTPVIGFNRGSVPEVINEKIGFICSNLNDMISAISQLKNINRAQVREHCELNFGSDVIVNKYIDLYKSLILK</sequence>
<accession>A0A4R0MZ66</accession>
<dbReference type="InterPro" id="IPR001296">
    <property type="entry name" value="Glyco_trans_1"/>
</dbReference>
<dbReference type="OrthoDB" id="9801573at2"/>
<feature type="domain" description="Glycosyl transferase family 1" evidence="1">
    <location>
        <begin position="183"/>
        <end position="305"/>
    </location>
</feature>
<dbReference type="SUPFAM" id="SSF53756">
    <property type="entry name" value="UDP-Glycosyltransferase/glycogen phosphorylase"/>
    <property type="match status" value="1"/>
</dbReference>
<keyword evidence="3" id="KW-1185">Reference proteome</keyword>
<evidence type="ECO:0000313" key="3">
    <source>
        <dbReference type="Proteomes" id="UP000292884"/>
    </source>
</evidence>
<dbReference type="Gene3D" id="3.40.50.2000">
    <property type="entry name" value="Glycogen Phosphorylase B"/>
    <property type="match status" value="2"/>
</dbReference>
<dbReference type="AlphaFoldDB" id="A0A4R0MZ66"/>
<evidence type="ECO:0000313" key="2">
    <source>
        <dbReference type="EMBL" id="TCC92257.1"/>
    </source>
</evidence>
<gene>
    <name evidence="2" type="ORF">EZ428_11055</name>
</gene>
<protein>
    <submittedName>
        <fullName evidence="2">Glycosyltransferase family 4 protein</fullName>
    </submittedName>
</protein>
<name>A0A4R0MZ66_9SPHI</name>
<dbReference type="Proteomes" id="UP000292884">
    <property type="component" value="Unassembled WGS sequence"/>
</dbReference>
<dbReference type="PANTHER" id="PTHR45947:SF3">
    <property type="entry name" value="SULFOQUINOVOSYL TRANSFERASE SQD2"/>
    <property type="match status" value="1"/>
</dbReference>
<proteinExistence type="predicted"/>
<dbReference type="EMBL" id="SJSK01000002">
    <property type="protein sequence ID" value="TCC92257.1"/>
    <property type="molecule type" value="Genomic_DNA"/>
</dbReference>
<dbReference type="CDD" id="cd03802">
    <property type="entry name" value="GT4_AviGT4-like"/>
    <property type="match status" value="1"/>
</dbReference>